<evidence type="ECO:0000313" key="2">
    <source>
        <dbReference type="Proteomes" id="UP000268469"/>
    </source>
</evidence>
<organism evidence="1 2">
    <name type="scientific">candidate division WOR-3 bacterium</name>
    <dbReference type="NCBI Taxonomy" id="2052148"/>
    <lineage>
        <taxon>Bacteria</taxon>
        <taxon>Bacteria division WOR-3</taxon>
    </lineage>
</organism>
<accession>A0A660SJT7</accession>
<proteinExistence type="predicted"/>
<dbReference type="AlphaFoldDB" id="A0A660SJT7"/>
<sequence length="211" mass="23582">MMRLLIMLIPTILLGGGFGIGFSVGGNYQWYDRDIEDLEAGDGMGFHLGLLIEKSITPSRFPVFLSSELDLGFCHTSYSWIIAQVGEVKTLNEISLNSLYLPLLLKFNLNTPPFGFSLGLGGYLLHNLSGRRKWRIGNITLEDDLKDDELETDLGLLFRVSGTTRIAPMVYFQPRLALRYNLTPDENYTQTSGEDEKEYGIEFGMGIGIGL</sequence>
<evidence type="ECO:0000313" key="1">
    <source>
        <dbReference type="EMBL" id="RKX70973.1"/>
    </source>
</evidence>
<name>A0A660SJT7_UNCW3</name>
<dbReference type="Proteomes" id="UP000268469">
    <property type="component" value="Unassembled WGS sequence"/>
</dbReference>
<comment type="caution">
    <text evidence="1">The sequence shown here is derived from an EMBL/GenBank/DDBJ whole genome shotgun (WGS) entry which is preliminary data.</text>
</comment>
<dbReference type="EMBL" id="QNBE01000021">
    <property type="protein sequence ID" value="RKX70973.1"/>
    <property type="molecule type" value="Genomic_DNA"/>
</dbReference>
<protein>
    <submittedName>
        <fullName evidence="1">Uncharacterized protein</fullName>
    </submittedName>
</protein>
<gene>
    <name evidence="1" type="ORF">DRP53_03145</name>
</gene>
<reference evidence="1 2" key="1">
    <citation type="submission" date="2018-06" db="EMBL/GenBank/DDBJ databases">
        <title>Extensive metabolic versatility and redundancy in microbially diverse, dynamic hydrothermal sediments.</title>
        <authorList>
            <person name="Dombrowski N."/>
            <person name="Teske A."/>
            <person name="Baker B.J."/>
        </authorList>
    </citation>
    <scope>NUCLEOTIDE SEQUENCE [LARGE SCALE GENOMIC DNA]</scope>
    <source>
        <strain evidence="1">B36_G15</strain>
    </source>
</reference>